<organism evidence="16 17">
    <name type="scientific">Saccharopolyspora gregorii</name>
    <dbReference type="NCBI Taxonomy" id="33914"/>
    <lineage>
        <taxon>Bacteria</taxon>
        <taxon>Bacillati</taxon>
        <taxon>Actinomycetota</taxon>
        <taxon>Actinomycetes</taxon>
        <taxon>Pseudonocardiales</taxon>
        <taxon>Pseudonocardiaceae</taxon>
        <taxon>Saccharopolyspora</taxon>
    </lineage>
</organism>
<evidence type="ECO:0000256" key="2">
    <source>
        <dbReference type="ARBA" id="ARBA00009409"/>
    </source>
</evidence>
<evidence type="ECO:0000256" key="1">
    <source>
        <dbReference type="ARBA" id="ARBA00001668"/>
    </source>
</evidence>
<evidence type="ECO:0000259" key="14">
    <source>
        <dbReference type="PROSITE" id="PS51066"/>
    </source>
</evidence>
<dbReference type="PANTHER" id="PTHR22993">
    <property type="entry name" value="FORMAMIDOPYRIMIDINE-DNA GLYCOSYLASE"/>
    <property type="match status" value="1"/>
</dbReference>
<name>A0ABP6RUQ5_9PSEU</name>
<evidence type="ECO:0000313" key="17">
    <source>
        <dbReference type="Proteomes" id="UP001500483"/>
    </source>
</evidence>
<comment type="similarity">
    <text evidence="2">Belongs to the FPG family.</text>
</comment>
<evidence type="ECO:0000256" key="4">
    <source>
        <dbReference type="ARBA" id="ARBA00022763"/>
    </source>
</evidence>
<feature type="domain" description="Formamidopyrimidine-DNA glycosylase catalytic" evidence="15">
    <location>
        <begin position="3"/>
        <end position="115"/>
    </location>
</feature>
<dbReference type="InterPro" id="IPR035937">
    <property type="entry name" value="FPG_N"/>
</dbReference>
<keyword evidence="8" id="KW-0238">DNA-binding</keyword>
<evidence type="ECO:0000259" key="15">
    <source>
        <dbReference type="PROSITE" id="PS51068"/>
    </source>
</evidence>
<keyword evidence="11" id="KW-0511">Multifunctional enzyme</keyword>
<evidence type="ECO:0000256" key="8">
    <source>
        <dbReference type="ARBA" id="ARBA00023125"/>
    </source>
</evidence>
<evidence type="ECO:0000313" key="16">
    <source>
        <dbReference type="EMBL" id="GAA3361224.1"/>
    </source>
</evidence>
<dbReference type="EMBL" id="BAAAYK010000038">
    <property type="protein sequence ID" value="GAA3361224.1"/>
    <property type="molecule type" value="Genomic_DNA"/>
</dbReference>
<dbReference type="InterPro" id="IPR015886">
    <property type="entry name" value="H2TH_FPG"/>
</dbReference>
<dbReference type="SMART" id="SM01232">
    <property type="entry name" value="H2TH"/>
    <property type="match status" value="1"/>
</dbReference>
<dbReference type="PROSITE" id="PS51068">
    <property type="entry name" value="FPG_CAT"/>
    <property type="match status" value="1"/>
</dbReference>
<dbReference type="Proteomes" id="UP001500483">
    <property type="component" value="Unassembled WGS sequence"/>
</dbReference>
<evidence type="ECO:0000256" key="12">
    <source>
        <dbReference type="ARBA" id="ARBA00023295"/>
    </source>
</evidence>
<sequence>MVPELPDVEGFRRVAERAAGLVVRDVEVRDAQVLRGVRTGEFRDALRGQRLGTPWRLGKWLALPLGDEFPQVLLHFGMTGRLLRCEPGDEVHRHDRVLLDLDDGQLRYRDMRKLTGLHLARDREDLDALLGDLGPDALAATAADYRRQLTRRRRGLKSALMDQEVLCGLGNLTVDEALWQARLHPARGTGDLDRGELDRLSRRAHAVLRGSAKVGHVPDRPSWLTGHRDEPDPHCPRCGTGLARTTTAGRTTYHCPHCQPRG</sequence>
<evidence type="ECO:0000256" key="13">
    <source>
        <dbReference type="PROSITE-ProRule" id="PRU00391"/>
    </source>
</evidence>
<dbReference type="Gene3D" id="1.10.8.50">
    <property type="match status" value="1"/>
</dbReference>
<keyword evidence="4" id="KW-0227">DNA damage</keyword>
<dbReference type="SMART" id="SM00898">
    <property type="entry name" value="Fapy_DNA_glyco"/>
    <property type="match status" value="1"/>
</dbReference>
<keyword evidence="3" id="KW-0479">Metal-binding</keyword>
<evidence type="ECO:0000256" key="7">
    <source>
        <dbReference type="ARBA" id="ARBA00022833"/>
    </source>
</evidence>
<keyword evidence="5 13" id="KW-0863">Zinc-finger</keyword>
<dbReference type="SUPFAM" id="SSF57716">
    <property type="entry name" value="Glucocorticoid receptor-like (DNA-binding domain)"/>
    <property type="match status" value="1"/>
</dbReference>
<evidence type="ECO:0000256" key="9">
    <source>
        <dbReference type="ARBA" id="ARBA00023204"/>
    </source>
</evidence>
<keyword evidence="7" id="KW-0862">Zinc</keyword>
<dbReference type="PANTHER" id="PTHR22993:SF9">
    <property type="entry name" value="FORMAMIDOPYRIMIDINE-DNA GLYCOSYLASE"/>
    <property type="match status" value="1"/>
</dbReference>
<feature type="domain" description="FPG-type" evidence="14">
    <location>
        <begin position="223"/>
        <end position="260"/>
    </location>
</feature>
<dbReference type="PROSITE" id="PS51066">
    <property type="entry name" value="ZF_FPG_2"/>
    <property type="match status" value="1"/>
</dbReference>
<keyword evidence="10" id="KW-0456">Lyase</keyword>
<evidence type="ECO:0000256" key="11">
    <source>
        <dbReference type="ARBA" id="ARBA00023268"/>
    </source>
</evidence>
<keyword evidence="9" id="KW-0234">DNA repair</keyword>
<evidence type="ECO:0000256" key="5">
    <source>
        <dbReference type="ARBA" id="ARBA00022771"/>
    </source>
</evidence>
<reference evidence="17" key="1">
    <citation type="journal article" date="2019" name="Int. J. Syst. Evol. Microbiol.">
        <title>The Global Catalogue of Microorganisms (GCM) 10K type strain sequencing project: providing services to taxonomists for standard genome sequencing and annotation.</title>
        <authorList>
            <consortium name="The Broad Institute Genomics Platform"/>
            <consortium name="The Broad Institute Genome Sequencing Center for Infectious Disease"/>
            <person name="Wu L."/>
            <person name="Ma J."/>
        </authorList>
    </citation>
    <scope>NUCLEOTIDE SEQUENCE [LARGE SCALE GENOMIC DNA]</scope>
    <source>
        <strain evidence="17">JCM 9687</strain>
    </source>
</reference>
<dbReference type="SUPFAM" id="SSF81624">
    <property type="entry name" value="N-terminal domain of MutM-like DNA repair proteins"/>
    <property type="match status" value="1"/>
</dbReference>
<dbReference type="InterPro" id="IPR010979">
    <property type="entry name" value="Ribosomal_uS13-like_H2TH"/>
</dbReference>
<accession>A0ABP6RUQ5</accession>
<protein>
    <submittedName>
        <fullName evidence="16">DNA-formamidopyrimidine glycosylase</fullName>
    </submittedName>
</protein>
<comment type="catalytic activity">
    <reaction evidence="1">
        <text>Hydrolysis of DNA containing ring-opened 7-methylguanine residues, releasing 2,6-diamino-4-hydroxy-5-(N-methyl)formamidopyrimidine.</text>
        <dbReference type="EC" id="3.2.2.23"/>
    </reaction>
</comment>
<keyword evidence="6" id="KW-0378">Hydrolase</keyword>
<dbReference type="Gene3D" id="3.20.190.10">
    <property type="entry name" value="MutM-like, N-terminal"/>
    <property type="match status" value="1"/>
</dbReference>
<keyword evidence="17" id="KW-1185">Reference proteome</keyword>
<dbReference type="Pfam" id="PF06831">
    <property type="entry name" value="H2TH"/>
    <property type="match status" value="1"/>
</dbReference>
<dbReference type="Pfam" id="PF01149">
    <property type="entry name" value="Fapy_DNA_glyco"/>
    <property type="match status" value="1"/>
</dbReference>
<keyword evidence="12" id="KW-0326">Glycosidase</keyword>
<evidence type="ECO:0000256" key="6">
    <source>
        <dbReference type="ARBA" id="ARBA00022801"/>
    </source>
</evidence>
<gene>
    <name evidence="16" type="primary">mutM_2</name>
    <name evidence="16" type="ORF">GCM10020366_44340</name>
</gene>
<dbReference type="SUPFAM" id="SSF46946">
    <property type="entry name" value="S13-like H2TH domain"/>
    <property type="match status" value="1"/>
</dbReference>
<evidence type="ECO:0000256" key="10">
    <source>
        <dbReference type="ARBA" id="ARBA00023239"/>
    </source>
</evidence>
<evidence type="ECO:0000256" key="3">
    <source>
        <dbReference type="ARBA" id="ARBA00022723"/>
    </source>
</evidence>
<comment type="caution">
    <text evidence="16">The sequence shown here is derived from an EMBL/GenBank/DDBJ whole genome shotgun (WGS) entry which is preliminary data.</text>
</comment>
<dbReference type="InterPro" id="IPR012319">
    <property type="entry name" value="FPG_cat"/>
</dbReference>
<dbReference type="InterPro" id="IPR000214">
    <property type="entry name" value="Znf_DNA_glyclase/AP_lyase"/>
</dbReference>
<proteinExistence type="inferred from homology"/>
<dbReference type="CDD" id="cd08773">
    <property type="entry name" value="FpgNei_N"/>
    <property type="match status" value="1"/>
</dbReference>